<dbReference type="Proteomes" id="UP001589607">
    <property type="component" value="Unassembled WGS sequence"/>
</dbReference>
<evidence type="ECO:0000313" key="2">
    <source>
        <dbReference type="EMBL" id="MFB9098124.1"/>
    </source>
</evidence>
<dbReference type="EMBL" id="JBHMEY010000067">
    <property type="protein sequence ID" value="MFB9098124.1"/>
    <property type="molecule type" value="Genomic_DNA"/>
</dbReference>
<gene>
    <name evidence="2" type="ORF">ACFFVF_16520</name>
</gene>
<reference evidence="2 3" key="1">
    <citation type="submission" date="2024-09" db="EMBL/GenBank/DDBJ databases">
        <authorList>
            <person name="Sun Q."/>
            <person name="Mori K."/>
        </authorList>
    </citation>
    <scope>NUCLEOTIDE SEQUENCE [LARGE SCALE GENOMIC DNA]</scope>
    <source>
        <strain evidence="2 3">CECT 7955</strain>
    </source>
</reference>
<dbReference type="InterPro" id="IPR051396">
    <property type="entry name" value="Bact_Antivir_Def_Nuclease"/>
</dbReference>
<feature type="domain" description="Endonuclease GajA/Old nuclease/RecF-like AAA" evidence="1">
    <location>
        <begin position="1"/>
        <end position="367"/>
    </location>
</feature>
<dbReference type="Gene3D" id="3.40.50.300">
    <property type="entry name" value="P-loop containing nucleotide triphosphate hydrolases"/>
    <property type="match status" value="1"/>
</dbReference>
<dbReference type="SUPFAM" id="SSF52540">
    <property type="entry name" value="P-loop containing nucleoside triphosphate hydrolases"/>
    <property type="match status" value="1"/>
</dbReference>
<evidence type="ECO:0000259" key="1">
    <source>
        <dbReference type="Pfam" id="PF13175"/>
    </source>
</evidence>
<dbReference type="PANTHER" id="PTHR43581:SF4">
    <property type="entry name" value="ATP_GTP PHOSPHATASE"/>
    <property type="match status" value="1"/>
</dbReference>
<name>A0ABV5GRV9_9FLAO</name>
<dbReference type="InterPro" id="IPR041685">
    <property type="entry name" value="AAA_GajA/Old/RecF-like"/>
</dbReference>
<comment type="caution">
    <text evidence="2">The sequence shown here is derived from an EMBL/GenBank/DDBJ whole genome shotgun (WGS) entry which is preliminary data.</text>
</comment>
<dbReference type="PANTHER" id="PTHR43581">
    <property type="entry name" value="ATP/GTP PHOSPHATASE"/>
    <property type="match status" value="1"/>
</dbReference>
<protein>
    <submittedName>
        <fullName evidence="2">AAA family ATPase</fullName>
    </submittedName>
</protein>
<evidence type="ECO:0000313" key="3">
    <source>
        <dbReference type="Proteomes" id="UP001589607"/>
    </source>
</evidence>
<keyword evidence="3" id="KW-1185">Reference proteome</keyword>
<sequence>MRLKHIHISEYKNLKEFTLNFEGDSFLEVFVGKNGTGKSNFFEAILEIFKHLSEEDYAIAFNYVISYEIENEIIFLEWKDVRWLNQEKQEIKPDKSKLPENILVYYSGHNKTIGNLLKTSNQNHENLLDNNRKNENLLSEVTRKFTGIDVQYKSLLLSVLLLQEDTNKAKIFIKDKLGISSVGNEVRFDFKRPDYAKDKGKFEFDEFDETKRFWSPEGYFKTLLTQIWEVDKYDFKGTRDEGRLNDYEYILYKSFSKFQEAFQTYTPLELFIALDNLKTIGYLNDIKINITLTSGKDININQFSDGQFQSIYIYALTELFKDKNCITLLDEPDSFLHPEWQHKFLNQIYDISHESAKTNHVLMSSHSAVTLVGDHEKRVNLFRVHDNDLKCHKVGKNFAVNQLSNKLFRVNYEKQILSIMHTHSQDRPILFTEGFSDPIVLYEAWNKLYDTDIPFDISFGFGCEYLRKILTSDKFQTEMNGKPIFGLFDFDEAYNHWNSLTSEGELLEEDPFKGKCKKVENKNSYAFLIPVPEIEEIINQVIDDRALNTTFKHQSKVEMEHLFYSKTTSDKFNIKNGSGGAKIIEISENAKMNFAQEIIPQLGNEHFEIFRPMFEFIISKIN</sequence>
<proteinExistence type="predicted"/>
<dbReference type="RefSeq" id="WP_236456204.1">
    <property type="nucleotide sequence ID" value="NZ_CBCSGE010000003.1"/>
</dbReference>
<dbReference type="Pfam" id="PF13175">
    <property type="entry name" value="AAA_15"/>
    <property type="match status" value="1"/>
</dbReference>
<dbReference type="InterPro" id="IPR027417">
    <property type="entry name" value="P-loop_NTPase"/>
</dbReference>
<accession>A0ABV5GRV9</accession>
<organism evidence="2 3">
    <name type="scientific">Flavobacterium jumunjinense</name>
    <dbReference type="NCBI Taxonomy" id="998845"/>
    <lineage>
        <taxon>Bacteria</taxon>
        <taxon>Pseudomonadati</taxon>
        <taxon>Bacteroidota</taxon>
        <taxon>Flavobacteriia</taxon>
        <taxon>Flavobacteriales</taxon>
        <taxon>Flavobacteriaceae</taxon>
        <taxon>Flavobacterium</taxon>
    </lineage>
</organism>